<proteinExistence type="predicted"/>
<accession>A0ACB8WP76</accession>
<organism evidence="1 2">
    <name type="scientific">Scortum barcoo</name>
    <name type="common">barcoo grunter</name>
    <dbReference type="NCBI Taxonomy" id="214431"/>
    <lineage>
        <taxon>Eukaryota</taxon>
        <taxon>Metazoa</taxon>
        <taxon>Chordata</taxon>
        <taxon>Craniata</taxon>
        <taxon>Vertebrata</taxon>
        <taxon>Euteleostomi</taxon>
        <taxon>Actinopterygii</taxon>
        <taxon>Neopterygii</taxon>
        <taxon>Teleostei</taxon>
        <taxon>Neoteleostei</taxon>
        <taxon>Acanthomorphata</taxon>
        <taxon>Eupercaria</taxon>
        <taxon>Centrarchiformes</taxon>
        <taxon>Terapontoidei</taxon>
        <taxon>Terapontidae</taxon>
        <taxon>Scortum</taxon>
    </lineage>
</organism>
<name>A0ACB8WP76_9TELE</name>
<evidence type="ECO:0000313" key="1">
    <source>
        <dbReference type="EMBL" id="KAI3369648.1"/>
    </source>
</evidence>
<sequence length="193" mass="20820">MPHSHMEYKPSPGQQYTVELHYNGSGNLTCVDVVRVARTTVLESGCEYVVPATARLRHVVGGDMMLMPTKGFIERQHVLAARIVIQAQQSSSIPMRIYNPGPAPVTLRKGAVAGILQPAEVLGKVDLQPTKAATTLKSSDRPACPVPSHLQDLYADSCARLTEEDRVGLSHVLQSYSDVFSTGPTDLGVAVQT</sequence>
<evidence type="ECO:0000313" key="2">
    <source>
        <dbReference type="Proteomes" id="UP000831701"/>
    </source>
</evidence>
<protein>
    <submittedName>
        <fullName evidence="1">Uncharacterized protein</fullName>
    </submittedName>
</protein>
<dbReference type="EMBL" id="CM041537">
    <property type="protein sequence ID" value="KAI3369648.1"/>
    <property type="molecule type" value="Genomic_DNA"/>
</dbReference>
<gene>
    <name evidence="1" type="ORF">L3Q82_025357</name>
</gene>
<keyword evidence="2" id="KW-1185">Reference proteome</keyword>
<reference evidence="1" key="1">
    <citation type="submission" date="2022-04" db="EMBL/GenBank/DDBJ databases">
        <title>Jade perch genome.</title>
        <authorList>
            <person name="Chao B."/>
        </authorList>
    </citation>
    <scope>NUCLEOTIDE SEQUENCE</scope>
    <source>
        <strain evidence="1">CB-2022</strain>
    </source>
</reference>
<dbReference type="Proteomes" id="UP000831701">
    <property type="component" value="Chromosome 7"/>
</dbReference>
<comment type="caution">
    <text evidence="1">The sequence shown here is derived from an EMBL/GenBank/DDBJ whole genome shotgun (WGS) entry which is preliminary data.</text>
</comment>